<reference evidence="2" key="2">
    <citation type="journal article" date="2015" name="Fish Shellfish Immunol.">
        <title>Early steps in the European eel (Anguilla anguilla)-Vibrio vulnificus interaction in the gills: Role of the RtxA13 toxin.</title>
        <authorList>
            <person name="Callol A."/>
            <person name="Pajuelo D."/>
            <person name="Ebbesson L."/>
            <person name="Teles M."/>
            <person name="MacKenzie S."/>
            <person name="Amaro C."/>
        </authorList>
    </citation>
    <scope>NUCLEOTIDE SEQUENCE</scope>
</reference>
<accession>A0A0E9VSD0</accession>
<keyword evidence="1" id="KW-0472">Membrane</keyword>
<organism evidence="2">
    <name type="scientific">Anguilla anguilla</name>
    <name type="common">European freshwater eel</name>
    <name type="synonym">Muraena anguilla</name>
    <dbReference type="NCBI Taxonomy" id="7936"/>
    <lineage>
        <taxon>Eukaryota</taxon>
        <taxon>Metazoa</taxon>
        <taxon>Chordata</taxon>
        <taxon>Craniata</taxon>
        <taxon>Vertebrata</taxon>
        <taxon>Euteleostomi</taxon>
        <taxon>Actinopterygii</taxon>
        <taxon>Neopterygii</taxon>
        <taxon>Teleostei</taxon>
        <taxon>Anguilliformes</taxon>
        <taxon>Anguillidae</taxon>
        <taxon>Anguilla</taxon>
    </lineage>
</organism>
<sequence length="38" mass="4359">MGSPSFQPGFFPFWEFFFLARAFIFPLGSTLPSMVVRV</sequence>
<dbReference type="AlphaFoldDB" id="A0A0E9VSD0"/>
<dbReference type="EMBL" id="GBXM01027650">
    <property type="protein sequence ID" value="JAH80927.1"/>
    <property type="molecule type" value="Transcribed_RNA"/>
</dbReference>
<proteinExistence type="predicted"/>
<keyword evidence="1" id="KW-0812">Transmembrane</keyword>
<evidence type="ECO:0000256" key="1">
    <source>
        <dbReference type="SAM" id="Phobius"/>
    </source>
</evidence>
<keyword evidence="1" id="KW-1133">Transmembrane helix</keyword>
<protein>
    <submittedName>
        <fullName evidence="2">Uncharacterized protein</fullName>
    </submittedName>
</protein>
<feature type="transmembrane region" description="Helical" evidence="1">
    <location>
        <begin position="16"/>
        <end position="36"/>
    </location>
</feature>
<evidence type="ECO:0000313" key="2">
    <source>
        <dbReference type="EMBL" id="JAH80927.1"/>
    </source>
</evidence>
<reference evidence="2" key="1">
    <citation type="submission" date="2014-11" db="EMBL/GenBank/DDBJ databases">
        <authorList>
            <person name="Amaro Gonzalez C."/>
        </authorList>
    </citation>
    <scope>NUCLEOTIDE SEQUENCE</scope>
</reference>
<name>A0A0E9VSD0_ANGAN</name>